<gene>
    <name evidence="1" type="ORF">chiPu_0023999</name>
</gene>
<dbReference type="EMBL" id="BEZZ01030835">
    <property type="protein sequence ID" value="GCC40437.1"/>
    <property type="molecule type" value="Genomic_DNA"/>
</dbReference>
<dbReference type="Proteomes" id="UP000287033">
    <property type="component" value="Unassembled WGS sequence"/>
</dbReference>
<proteinExistence type="predicted"/>
<name>A0A401TCT5_CHIPU</name>
<organism evidence="1 2">
    <name type="scientific">Chiloscyllium punctatum</name>
    <name type="common">Brownbanded bambooshark</name>
    <name type="synonym">Hemiscyllium punctatum</name>
    <dbReference type="NCBI Taxonomy" id="137246"/>
    <lineage>
        <taxon>Eukaryota</taxon>
        <taxon>Metazoa</taxon>
        <taxon>Chordata</taxon>
        <taxon>Craniata</taxon>
        <taxon>Vertebrata</taxon>
        <taxon>Chondrichthyes</taxon>
        <taxon>Elasmobranchii</taxon>
        <taxon>Galeomorphii</taxon>
        <taxon>Galeoidea</taxon>
        <taxon>Orectolobiformes</taxon>
        <taxon>Hemiscylliidae</taxon>
        <taxon>Chiloscyllium</taxon>
    </lineage>
</organism>
<protein>
    <submittedName>
        <fullName evidence="1">Uncharacterized protein</fullName>
    </submittedName>
</protein>
<accession>A0A401TCT5</accession>
<sequence length="79" mass="8858">MEKRVGLVDRPMQEEWNGDMFGGRGWENTLVMGSQALAWRTELGFGVRLLPGNRVEGGDTSVAREQNGVFQTKFSLRTV</sequence>
<dbReference type="AlphaFoldDB" id="A0A401TCT5"/>
<evidence type="ECO:0000313" key="2">
    <source>
        <dbReference type="Proteomes" id="UP000287033"/>
    </source>
</evidence>
<evidence type="ECO:0000313" key="1">
    <source>
        <dbReference type="EMBL" id="GCC40437.1"/>
    </source>
</evidence>
<reference evidence="1 2" key="1">
    <citation type="journal article" date="2018" name="Nat. Ecol. Evol.">
        <title>Shark genomes provide insights into elasmobranch evolution and the origin of vertebrates.</title>
        <authorList>
            <person name="Hara Y"/>
            <person name="Yamaguchi K"/>
            <person name="Onimaru K"/>
            <person name="Kadota M"/>
            <person name="Koyanagi M"/>
            <person name="Keeley SD"/>
            <person name="Tatsumi K"/>
            <person name="Tanaka K"/>
            <person name="Motone F"/>
            <person name="Kageyama Y"/>
            <person name="Nozu R"/>
            <person name="Adachi N"/>
            <person name="Nishimura O"/>
            <person name="Nakagawa R"/>
            <person name="Tanegashima C"/>
            <person name="Kiyatake I"/>
            <person name="Matsumoto R"/>
            <person name="Murakumo K"/>
            <person name="Nishida K"/>
            <person name="Terakita A"/>
            <person name="Kuratani S"/>
            <person name="Sato K"/>
            <person name="Hyodo S Kuraku.S."/>
        </authorList>
    </citation>
    <scope>NUCLEOTIDE SEQUENCE [LARGE SCALE GENOMIC DNA]</scope>
</reference>
<comment type="caution">
    <text evidence="1">The sequence shown here is derived from an EMBL/GenBank/DDBJ whole genome shotgun (WGS) entry which is preliminary data.</text>
</comment>
<keyword evidence="2" id="KW-1185">Reference proteome</keyword>